<dbReference type="SUPFAM" id="SSF53335">
    <property type="entry name" value="S-adenosyl-L-methionine-dependent methyltransferases"/>
    <property type="match status" value="1"/>
</dbReference>
<accession>A0A1W1EIP5</accession>
<dbReference type="Pfam" id="PF13489">
    <property type="entry name" value="Methyltransf_23"/>
    <property type="match status" value="1"/>
</dbReference>
<name>A0A1W1EIP5_9ZZZZ</name>
<dbReference type="InterPro" id="IPR029063">
    <property type="entry name" value="SAM-dependent_MTases_sf"/>
</dbReference>
<gene>
    <name evidence="1" type="ORF">MNB_SV-15-275</name>
</gene>
<proteinExistence type="predicted"/>
<protein>
    <recommendedName>
        <fullName evidence="2">Methyltransferase type 11 domain-containing protein</fullName>
    </recommendedName>
</protein>
<organism evidence="1">
    <name type="scientific">hydrothermal vent metagenome</name>
    <dbReference type="NCBI Taxonomy" id="652676"/>
    <lineage>
        <taxon>unclassified sequences</taxon>
        <taxon>metagenomes</taxon>
        <taxon>ecological metagenomes</taxon>
    </lineage>
</organism>
<evidence type="ECO:0008006" key="2">
    <source>
        <dbReference type="Google" id="ProtNLM"/>
    </source>
</evidence>
<sequence>MHIQISKSSKKNILEIGAGTLNHIKFEKKYLFYDIVEPMPFLYKDSQYLKDINNIYKSSKDIPNNILYDNIISIAVLEHITDLPSELVRLSKKLNDKGVMQISIPTEGSFLWYCSWRFVTGISFYLKYKLDYKPFMKYEHVNNSKEIEILIRYLFKNVKIIRFPFNIFHFSFYTYIEASEINFDSLKVLEKLLDE</sequence>
<dbReference type="Gene3D" id="3.40.50.150">
    <property type="entry name" value="Vaccinia Virus protein VP39"/>
    <property type="match status" value="1"/>
</dbReference>
<evidence type="ECO:0000313" key="1">
    <source>
        <dbReference type="EMBL" id="SHO80672.1"/>
    </source>
</evidence>
<dbReference type="AlphaFoldDB" id="A0A1W1EIP5"/>
<reference evidence="1" key="1">
    <citation type="submission" date="2016-10" db="EMBL/GenBank/DDBJ databases">
        <authorList>
            <person name="de Groot N.N."/>
        </authorList>
    </citation>
    <scope>NUCLEOTIDE SEQUENCE</scope>
</reference>
<dbReference type="EMBL" id="FRYL01000016">
    <property type="protein sequence ID" value="SHO80672.1"/>
    <property type="molecule type" value="Genomic_DNA"/>
</dbReference>